<evidence type="ECO:0000313" key="4">
    <source>
        <dbReference type="Proteomes" id="UP000315295"/>
    </source>
</evidence>
<keyword evidence="2" id="KW-0472">Membrane</keyword>
<gene>
    <name evidence="3" type="ORF">C1H46_041545</name>
</gene>
<keyword evidence="2" id="KW-1133">Transmembrane helix</keyword>
<evidence type="ECO:0000313" key="3">
    <source>
        <dbReference type="EMBL" id="TQD72921.1"/>
    </source>
</evidence>
<dbReference type="EMBL" id="VIEB01001350">
    <property type="protein sequence ID" value="TQD72921.1"/>
    <property type="molecule type" value="Genomic_DNA"/>
</dbReference>
<feature type="region of interest" description="Disordered" evidence="1">
    <location>
        <begin position="1"/>
        <end position="33"/>
    </location>
</feature>
<feature type="transmembrane region" description="Helical" evidence="2">
    <location>
        <begin position="65"/>
        <end position="84"/>
    </location>
</feature>
<feature type="compositionally biased region" description="Basic and acidic residues" evidence="1">
    <location>
        <begin position="1"/>
        <end position="30"/>
    </location>
</feature>
<evidence type="ECO:0000256" key="1">
    <source>
        <dbReference type="SAM" id="MobiDB-lite"/>
    </source>
</evidence>
<comment type="caution">
    <text evidence="3">The sequence shown here is derived from an EMBL/GenBank/DDBJ whole genome shotgun (WGS) entry which is preliminary data.</text>
</comment>
<organism evidence="3 4">
    <name type="scientific">Malus baccata</name>
    <name type="common">Siberian crab apple</name>
    <name type="synonym">Pyrus baccata</name>
    <dbReference type="NCBI Taxonomy" id="106549"/>
    <lineage>
        <taxon>Eukaryota</taxon>
        <taxon>Viridiplantae</taxon>
        <taxon>Streptophyta</taxon>
        <taxon>Embryophyta</taxon>
        <taxon>Tracheophyta</taxon>
        <taxon>Spermatophyta</taxon>
        <taxon>Magnoliopsida</taxon>
        <taxon>eudicotyledons</taxon>
        <taxon>Gunneridae</taxon>
        <taxon>Pentapetalae</taxon>
        <taxon>rosids</taxon>
        <taxon>fabids</taxon>
        <taxon>Rosales</taxon>
        <taxon>Rosaceae</taxon>
        <taxon>Amygdaloideae</taxon>
        <taxon>Maleae</taxon>
        <taxon>Malus</taxon>
    </lineage>
</organism>
<accession>A0A540KFC3</accession>
<proteinExistence type="predicted"/>
<evidence type="ECO:0000256" key="2">
    <source>
        <dbReference type="SAM" id="Phobius"/>
    </source>
</evidence>
<keyword evidence="4" id="KW-1185">Reference proteome</keyword>
<protein>
    <submittedName>
        <fullName evidence="3">Uncharacterized protein</fullName>
    </submittedName>
</protein>
<keyword evidence="2" id="KW-0812">Transmembrane</keyword>
<name>A0A540KFC3_MALBA</name>
<dbReference type="AlphaFoldDB" id="A0A540KFC3"/>
<dbReference type="Proteomes" id="UP000315295">
    <property type="component" value="Unassembled WGS sequence"/>
</dbReference>
<reference evidence="3 4" key="1">
    <citation type="journal article" date="2019" name="G3 (Bethesda)">
        <title>Sequencing of a Wild Apple (Malus baccata) Genome Unravels the Differences Between Cultivated and Wild Apple Species Regarding Disease Resistance and Cold Tolerance.</title>
        <authorList>
            <person name="Chen X."/>
        </authorList>
    </citation>
    <scope>NUCLEOTIDE SEQUENCE [LARGE SCALE GENOMIC DNA]</scope>
    <source>
        <strain evidence="4">cv. Shandingzi</strain>
        <tissue evidence="3">Leaves</tissue>
    </source>
</reference>
<sequence>MEEKDLEKEEQAALEKNSDEVKKKQSRTVEETLPSGEKLTDAINRNNVKKQRSLMHSSLRCFRSLLNWVVFDFFCLWIFFDIVFA</sequence>